<proteinExistence type="predicted"/>
<protein>
    <recommendedName>
        <fullName evidence="1">Dermonecrotic toxin N-terminal domain-containing protein</fullName>
    </recommendedName>
</protein>
<dbReference type="Proteomes" id="UP000255541">
    <property type="component" value="Unassembled WGS sequence"/>
</dbReference>
<comment type="caution">
    <text evidence="2">The sequence shown here is derived from an EMBL/GenBank/DDBJ whole genome shotgun (WGS) entry which is preliminary data.</text>
</comment>
<dbReference type="Pfam" id="PF20178">
    <property type="entry name" value="ToxA_N"/>
    <property type="match status" value="2"/>
</dbReference>
<evidence type="ECO:0000313" key="3">
    <source>
        <dbReference type="Proteomes" id="UP000255541"/>
    </source>
</evidence>
<dbReference type="InterPro" id="IPR046673">
    <property type="entry name" value="ToxA_N"/>
</dbReference>
<dbReference type="EMBL" id="QRBA01000006">
    <property type="protein sequence ID" value="RDS90862.1"/>
    <property type="molecule type" value="Genomic_DNA"/>
</dbReference>
<feature type="domain" description="Dermonecrotic toxin N-terminal" evidence="1">
    <location>
        <begin position="757"/>
        <end position="1027"/>
    </location>
</feature>
<organism evidence="2 3">
    <name type="scientific">Pseudomonas fluorescens</name>
    <dbReference type="NCBI Taxonomy" id="294"/>
    <lineage>
        <taxon>Bacteria</taxon>
        <taxon>Pseudomonadati</taxon>
        <taxon>Pseudomonadota</taxon>
        <taxon>Gammaproteobacteria</taxon>
        <taxon>Pseudomonadales</taxon>
        <taxon>Pseudomonadaceae</taxon>
        <taxon>Pseudomonas</taxon>
    </lineage>
</organism>
<evidence type="ECO:0000313" key="2">
    <source>
        <dbReference type="EMBL" id="RDS90862.1"/>
    </source>
</evidence>
<gene>
    <name evidence="2" type="ORF">DL347_12485</name>
</gene>
<dbReference type="RefSeq" id="WP_115486793.1">
    <property type="nucleotide sequence ID" value="NZ_QRBA01000006.1"/>
</dbReference>
<feature type="domain" description="Dermonecrotic toxin N-terminal" evidence="1">
    <location>
        <begin position="76"/>
        <end position="287"/>
    </location>
</feature>
<name>A0A7Z6MXL7_PSEFL</name>
<evidence type="ECO:0000259" key="1">
    <source>
        <dbReference type="Pfam" id="PF20178"/>
    </source>
</evidence>
<accession>A0A7Z6MXL7</accession>
<reference evidence="2 3" key="1">
    <citation type="submission" date="2018-07" db="EMBL/GenBank/DDBJ databases">
        <title>Draft Genome Sequence of Pseudomonas fluorescens AHK-1 associated with canker disease of kiwifruit.</title>
        <authorList>
            <person name="Wu Z."/>
        </authorList>
    </citation>
    <scope>NUCLEOTIDE SEQUENCE [LARGE SCALE GENOMIC DNA]</scope>
    <source>
        <strain evidence="2 3">AHK-1</strain>
    </source>
</reference>
<sequence length="1740" mass="194253">MTSPTDPDMADDDALQAMRRQLTRSINRSPHPSLLINWLAIADLRCAQSAKHQTRLILHAPKVLRVIRAELRKAFGLDPDGLLFTEPKPPAAAQQVDSLTDRALRLMVLPAVPINLNQFTAVSLKTEPARQLPFTPLEALRRVIALNLSARLAQVHSAYWQALVPGSWLTRQERWAALHKQQFADQAFVARQLDELSEGAMGMVQALVDAPTAEARRRAGEPWASVQASELMWPGVGPRLMPIPGALHIYREGDPAGRPHVMYLPGARRNYYEYPSFAHLQCGLVALINGASFDDLWQCLPLRRRHEVCRPEDAAAAPGRGVALRGDALAYSAQAVLEGQWENELACAMSINLAQVFSARLEPLEMNAARLLAYIERARRHWVGKARLGSLRWTLQGWDQHRRRKEILFASTAAHLPVNTALQQLKRYEKGLMALLDPQDVGADTQAFDDFVVLEQRRKVHADTLHTLLHGAQLQLFDPAFWKARPVGQARRLNALIDGWTAVLRADILLLHRLQLIRAVHRDLLVDVLDTPLASKRAGSETRVLSVLVGGADAFEPLHSVFAVTRTTALNDPQRRVPVVLCALGREGGVATFASLEALSLGIEASLDSRDGSVLWRYIERPQRNAIREQVANQTLAVRYEVIEGNPVLLALKKLMKGYLRLQRGFEGSANIFSETRDVQLTRLLLAVELEKHLDAPVSDALIQARAQVDLVRKAASAKHRLPSWLAEATVAQRNRFKYLQSRYLGSVLAYEERLGQRLPDLHSFARRLLIARLREDGLPPQLDIDTPFIEMPDRVDGRFCGWESSCTVGDRKEVLMPSTERSRLSLLQLALHNLDPQMMSTWWRFRYAQYLQPAWRQQLSPRYLIGMVSSLDIGGRYEALINRAFYPSDAGAHRLSDARVPELLRRALQAGIEADLHSAIQQGLTADAQRFFNTAMAARVPADLLAHGDQLQLHVVHLVGHTLQHDRYIAGILLIHDLLSQRCVVYWPTAPDVQHITEYASLQEAHEHLNRVGTLPDYVSALARHVAPGWAFEAIAHHPGAVHEQAGFFQPSNLLPGAIMLQGLWRAADFVRSFKIKHLVPAARVEEIEQQLLEQIASDPLNWLAWVPTSHADAQALLYRARVLELHRQAQAHSHSGQALQRYREQHLEAQRDTRRRALLSVVVPFFSLGNQLYELLLTSRRYHRYGDARDAVDVAFGTVFLTIDLLLTFFPSPKLKPGAVARPAVRSMGAGLNRIHRASVSTLGRVAPLEPSPSRVARLKPLERFKAQGTPQEAVALKGPGEKGIYVKHGEYFMVDDTHHYPVYRRGDEAYFRLKNRQAPGTDELILTVHEPREWLLGADAPVAGPSSATLTPWPAPARAPGWRPPTAPMATHNRILQSSAPADYWFGWRTQVPEAQAASTPASGVFHVHLEPPGFPYDAIYIGSRYDTATQSGVGYYRLLHQGDHAPLSTLGFIARNEPLVSKAQVDIERWTGSALQEQPIPVSRLPSGEWQLHAPLFDGPLEPQVGRAFPGITRQSQASAIARVIELADSSRSVTASHLLNLRATLDNWLTPNPVRLGQTDDLLNLLRPTQTRGANLFIGYEGKAPGFTRVDFSSPVALAPALKAGGAQVSEARKTLQREAVRTVLEQQGFSLHEWRVRRGKILVPELVATHPHSNNLYYVTYQWFERGSVALNKRLTDRWLQAAIRSHRDSVLAATVSGAMEEQRLVRIVAGIQWPVLGDLAPSVYFVKLSPHVP</sequence>